<evidence type="ECO:0000259" key="8">
    <source>
        <dbReference type="Pfam" id="PF00557"/>
    </source>
</evidence>
<name>A0A0R3NH35_9BRAD</name>
<dbReference type="GO" id="GO:0005829">
    <property type="term" value="C:cytosol"/>
    <property type="evidence" value="ECO:0007669"/>
    <property type="project" value="TreeGrafter"/>
</dbReference>
<evidence type="ECO:0000313" key="9">
    <source>
        <dbReference type="EMBL" id="KRR29469.1"/>
    </source>
</evidence>
<comment type="catalytic activity">
    <reaction evidence="6 7">
        <text>Release of N-terminal amino acids, preferentially methionine, from peptides and arylamides.</text>
        <dbReference type="EC" id="3.4.11.18"/>
    </reaction>
</comment>
<gene>
    <name evidence="6" type="primary">map</name>
    <name evidence="9" type="ORF">CQ13_16225</name>
</gene>
<dbReference type="InterPro" id="IPR001714">
    <property type="entry name" value="Pept_M24_MAP"/>
</dbReference>
<protein>
    <recommendedName>
        <fullName evidence="6 7">Methionine aminopeptidase</fullName>
        <shortName evidence="6">MAP</shortName>
        <shortName evidence="6">MetAP</shortName>
        <ecNumber evidence="6 7">3.4.11.18</ecNumber>
    </recommendedName>
    <alternativeName>
        <fullName evidence="6">Peptidase M</fullName>
    </alternativeName>
</protein>
<dbReference type="PANTHER" id="PTHR43330">
    <property type="entry name" value="METHIONINE AMINOPEPTIDASE"/>
    <property type="match status" value="1"/>
</dbReference>
<dbReference type="PANTHER" id="PTHR43330:SF27">
    <property type="entry name" value="METHIONINE AMINOPEPTIDASE"/>
    <property type="match status" value="1"/>
</dbReference>
<dbReference type="GO" id="GO:0006508">
    <property type="term" value="P:proteolysis"/>
    <property type="evidence" value="ECO:0007669"/>
    <property type="project" value="UniProtKB-KW"/>
</dbReference>
<sequence length="274" mass="29854">MSYIEATDTSLRKTGQIKLHGASGFAGMRRAGALVARCLDELTDVVKAGVPTSRIDEFVRDFAFSHGAYPATLMYRGYRYSTCTSINHVVCHGMPGDRALKEGDIVNIDVTFIVDGWYGDSSRMYVIAPIARKAERLIEVTYEAMMRGIAAVKPGATTGDIGHAIQSFVEPQGMSVVRDFCGHGLGRMFHDEPNIIHIGRPGEGVMLKPGMFFTIEPMINLGKPHVKILSDGWTAVTRDRSLSAQFEHSVGVTATGVEIFTLSERNGEKPLAAT</sequence>
<feature type="binding site" evidence="6">
    <location>
        <position position="120"/>
    </location>
    <ligand>
        <name>a divalent metal cation</name>
        <dbReference type="ChEBI" id="CHEBI:60240"/>
        <label>1</label>
    </ligand>
</feature>
<evidence type="ECO:0000256" key="6">
    <source>
        <dbReference type="HAMAP-Rule" id="MF_01974"/>
    </source>
</evidence>
<dbReference type="InterPro" id="IPR036005">
    <property type="entry name" value="Creatinase/aminopeptidase-like"/>
</dbReference>
<evidence type="ECO:0000256" key="3">
    <source>
        <dbReference type="ARBA" id="ARBA00022670"/>
    </source>
</evidence>
<organism evidence="9 10">
    <name type="scientific">Bradyrhizobium retamae</name>
    <dbReference type="NCBI Taxonomy" id="1300035"/>
    <lineage>
        <taxon>Bacteria</taxon>
        <taxon>Pseudomonadati</taxon>
        <taxon>Pseudomonadota</taxon>
        <taxon>Alphaproteobacteria</taxon>
        <taxon>Hyphomicrobiales</taxon>
        <taxon>Nitrobacteraceae</taxon>
        <taxon>Bradyrhizobium</taxon>
    </lineage>
</organism>
<comment type="similarity">
    <text evidence="6">Belongs to the peptidase M24A family. Methionine aminopeptidase type 1 subfamily.</text>
</comment>
<dbReference type="EC" id="3.4.11.18" evidence="6 7"/>
<dbReference type="Gene3D" id="3.90.230.10">
    <property type="entry name" value="Creatinase/methionine aminopeptidase superfamily"/>
    <property type="match status" value="1"/>
</dbReference>
<dbReference type="Proteomes" id="UP000052023">
    <property type="component" value="Unassembled WGS sequence"/>
</dbReference>
<evidence type="ECO:0000256" key="5">
    <source>
        <dbReference type="ARBA" id="ARBA00022801"/>
    </source>
</evidence>
<feature type="binding site" evidence="6">
    <location>
        <position position="190"/>
    </location>
    <ligand>
        <name>substrate</name>
    </ligand>
</feature>
<dbReference type="InterPro" id="IPR002467">
    <property type="entry name" value="Pept_M24A_MAP1"/>
</dbReference>
<keyword evidence="3 6" id="KW-0645">Protease</keyword>
<accession>A0A0R3NH35</accession>
<keyword evidence="2 6" id="KW-0031">Aminopeptidase</keyword>
<dbReference type="HAMAP" id="MF_01974">
    <property type="entry name" value="MetAP_1"/>
    <property type="match status" value="1"/>
</dbReference>
<dbReference type="AlphaFoldDB" id="A0A0R3NH35"/>
<reference evidence="9 10" key="1">
    <citation type="submission" date="2014-03" db="EMBL/GenBank/DDBJ databases">
        <title>Bradyrhizobium valentinum sp. nov., isolated from effective nodules of Lupinus mariae-josephae, a lupine endemic of basic-lime soils in Eastern Spain.</title>
        <authorList>
            <person name="Duran D."/>
            <person name="Rey L."/>
            <person name="Navarro A."/>
            <person name="Busquets A."/>
            <person name="Imperial J."/>
            <person name="Ruiz-Argueso T."/>
        </authorList>
    </citation>
    <scope>NUCLEOTIDE SEQUENCE [LARGE SCALE GENOMIC DNA]</scope>
    <source>
        <strain evidence="9 10">Ro19</strain>
    </source>
</reference>
<dbReference type="GO" id="GO:0070006">
    <property type="term" value="F:metalloaminopeptidase activity"/>
    <property type="evidence" value="ECO:0007669"/>
    <property type="project" value="UniProtKB-UniRule"/>
</dbReference>
<dbReference type="RefSeq" id="WP_057841976.1">
    <property type="nucleotide sequence ID" value="NZ_LLYA01000024.1"/>
</dbReference>
<comment type="function">
    <text evidence="1 6">Removes the N-terminal methionine from nascent proteins. The N-terminal methionine is often cleaved when the second residue in the primary sequence is small and uncharged (Met-Ala-, Cys, Gly, Pro, Ser, Thr, or Val). Requires deformylation of the N(alpha)-formylated initiator methionine before it can be hydrolyzed.</text>
</comment>
<dbReference type="OrthoDB" id="9802055at2"/>
<evidence type="ECO:0000313" key="10">
    <source>
        <dbReference type="Proteomes" id="UP000052023"/>
    </source>
</evidence>
<evidence type="ECO:0000256" key="7">
    <source>
        <dbReference type="RuleBase" id="RU003653"/>
    </source>
</evidence>
<feature type="binding site" evidence="6">
    <location>
        <position position="247"/>
    </location>
    <ligand>
        <name>a divalent metal cation</name>
        <dbReference type="ChEBI" id="CHEBI:60240"/>
        <label>2</label>
        <note>catalytic</note>
    </ligand>
</feature>
<evidence type="ECO:0000256" key="2">
    <source>
        <dbReference type="ARBA" id="ARBA00022438"/>
    </source>
</evidence>
<feature type="binding site" evidence="6">
    <location>
        <position position="183"/>
    </location>
    <ligand>
        <name>a divalent metal cation</name>
        <dbReference type="ChEBI" id="CHEBI:60240"/>
        <label>2</label>
        <note>catalytic</note>
    </ligand>
</feature>
<feature type="binding site" evidence="6">
    <location>
        <position position="92"/>
    </location>
    <ligand>
        <name>substrate</name>
    </ligand>
</feature>
<dbReference type="GO" id="GO:0046872">
    <property type="term" value="F:metal ion binding"/>
    <property type="evidence" value="ECO:0007669"/>
    <property type="project" value="UniProtKB-UniRule"/>
</dbReference>
<dbReference type="EMBL" id="LLYA01000024">
    <property type="protein sequence ID" value="KRR29469.1"/>
    <property type="molecule type" value="Genomic_DNA"/>
</dbReference>
<dbReference type="NCBIfam" id="TIGR00500">
    <property type="entry name" value="met_pdase_I"/>
    <property type="match status" value="1"/>
</dbReference>
<proteinExistence type="inferred from homology"/>
<dbReference type="GO" id="GO:0004239">
    <property type="term" value="F:initiator methionyl aminopeptidase activity"/>
    <property type="evidence" value="ECO:0007669"/>
    <property type="project" value="UniProtKB-UniRule"/>
</dbReference>
<keyword evidence="5 6" id="KW-0378">Hydrolase</keyword>
<dbReference type="CDD" id="cd01086">
    <property type="entry name" value="MetAP1"/>
    <property type="match status" value="1"/>
</dbReference>
<feature type="domain" description="Peptidase M24" evidence="8">
    <location>
        <begin position="27"/>
        <end position="254"/>
    </location>
</feature>
<feature type="binding site" evidence="6">
    <location>
        <position position="247"/>
    </location>
    <ligand>
        <name>a divalent metal cation</name>
        <dbReference type="ChEBI" id="CHEBI:60240"/>
        <label>1</label>
    </ligand>
</feature>
<dbReference type="PRINTS" id="PR00599">
    <property type="entry name" value="MAPEPTIDASE"/>
</dbReference>
<dbReference type="SUPFAM" id="SSF55920">
    <property type="entry name" value="Creatinase/aminopeptidase"/>
    <property type="match status" value="1"/>
</dbReference>
<feature type="binding site" evidence="6">
    <location>
        <position position="109"/>
    </location>
    <ligand>
        <name>a divalent metal cation</name>
        <dbReference type="ChEBI" id="CHEBI:60240"/>
        <label>1</label>
    </ligand>
</feature>
<keyword evidence="4 6" id="KW-0479">Metal-binding</keyword>
<comment type="subunit">
    <text evidence="6">Monomer.</text>
</comment>
<comment type="cofactor">
    <cofactor evidence="6">
        <name>Co(2+)</name>
        <dbReference type="ChEBI" id="CHEBI:48828"/>
    </cofactor>
    <cofactor evidence="6">
        <name>Zn(2+)</name>
        <dbReference type="ChEBI" id="CHEBI:29105"/>
    </cofactor>
    <cofactor evidence="6">
        <name>Mn(2+)</name>
        <dbReference type="ChEBI" id="CHEBI:29035"/>
    </cofactor>
    <cofactor evidence="6">
        <name>Fe(2+)</name>
        <dbReference type="ChEBI" id="CHEBI:29033"/>
    </cofactor>
    <text evidence="6">Binds 2 divalent metal cations per subunit. Has a high-affinity and a low affinity metal-binding site. The true nature of the physiological cofactor is under debate. The enzyme is active with cobalt, zinc, manganese or divalent iron ions. Most likely, methionine aminopeptidases function as mononuclear Fe(2+)-metalloproteases under physiological conditions, and the catalytically relevant metal-binding site has been assigned to the histidine-containing high-affinity site.</text>
</comment>
<evidence type="ECO:0000256" key="4">
    <source>
        <dbReference type="ARBA" id="ARBA00022723"/>
    </source>
</evidence>
<feature type="binding site" evidence="6">
    <location>
        <position position="120"/>
    </location>
    <ligand>
        <name>a divalent metal cation</name>
        <dbReference type="ChEBI" id="CHEBI:60240"/>
        <label>2</label>
        <note>catalytic</note>
    </ligand>
</feature>
<feature type="binding site" evidence="6">
    <location>
        <position position="216"/>
    </location>
    <ligand>
        <name>a divalent metal cation</name>
        <dbReference type="ChEBI" id="CHEBI:60240"/>
        <label>2</label>
        <note>catalytic</note>
    </ligand>
</feature>
<keyword evidence="10" id="KW-1185">Reference proteome</keyword>
<dbReference type="Pfam" id="PF00557">
    <property type="entry name" value="Peptidase_M24"/>
    <property type="match status" value="1"/>
</dbReference>
<evidence type="ECO:0000256" key="1">
    <source>
        <dbReference type="ARBA" id="ARBA00002521"/>
    </source>
</evidence>
<comment type="caution">
    <text evidence="9">The sequence shown here is derived from an EMBL/GenBank/DDBJ whole genome shotgun (WGS) entry which is preliminary data.</text>
</comment>
<dbReference type="InterPro" id="IPR000994">
    <property type="entry name" value="Pept_M24"/>
</dbReference>